<evidence type="ECO:0000256" key="1">
    <source>
        <dbReference type="SAM" id="MobiDB-lite"/>
    </source>
</evidence>
<dbReference type="EMBL" id="KQ460685">
    <property type="protein sequence ID" value="KPJ12795.1"/>
    <property type="molecule type" value="Genomic_DNA"/>
</dbReference>
<gene>
    <name evidence="2" type="ORF">RR48_10425</name>
</gene>
<protein>
    <submittedName>
        <fullName evidence="2">Uncharacterized protein</fullName>
    </submittedName>
</protein>
<dbReference type="Proteomes" id="UP000053240">
    <property type="component" value="Unassembled WGS sequence"/>
</dbReference>
<evidence type="ECO:0000313" key="2">
    <source>
        <dbReference type="EMBL" id="KPJ12795.1"/>
    </source>
</evidence>
<sequence>MNPYIKTFFCDFPTIVFFELGAGIESRNELETKQGGIKVVQLAVLQKPTNNEHDDSDVGAASAAGAGGVADESESVPAAPPSCVGGTEGFSGWSDTSPDSHWVESFIRALRGAGYEKDPKVCGVRRDRVWPELQAEGGGAGDTTTMRAAVMYARRGGPALSWEGDIVALPHQDSAICRIALREPSLI</sequence>
<dbReference type="AlphaFoldDB" id="A0A194R6C8"/>
<name>A0A194R6C8_PAPMA</name>
<keyword evidence="3" id="KW-1185">Reference proteome</keyword>
<proteinExistence type="predicted"/>
<accession>A0A194R6C8</accession>
<feature type="region of interest" description="Disordered" evidence="1">
    <location>
        <begin position="49"/>
        <end position="96"/>
    </location>
</feature>
<organism evidence="2 3">
    <name type="scientific">Papilio machaon</name>
    <name type="common">Old World swallowtail butterfly</name>
    <dbReference type="NCBI Taxonomy" id="76193"/>
    <lineage>
        <taxon>Eukaryota</taxon>
        <taxon>Metazoa</taxon>
        <taxon>Ecdysozoa</taxon>
        <taxon>Arthropoda</taxon>
        <taxon>Hexapoda</taxon>
        <taxon>Insecta</taxon>
        <taxon>Pterygota</taxon>
        <taxon>Neoptera</taxon>
        <taxon>Endopterygota</taxon>
        <taxon>Lepidoptera</taxon>
        <taxon>Glossata</taxon>
        <taxon>Ditrysia</taxon>
        <taxon>Papilionoidea</taxon>
        <taxon>Papilionidae</taxon>
        <taxon>Papilioninae</taxon>
        <taxon>Papilio</taxon>
    </lineage>
</organism>
<dbReference type="InParanoid" id="A0A194R6C8"/>
<evidence type="ECO:0000313" key="3">
    <source>
        <dbReference type="Proteomes" id="UP000053240"/>
    </source>
</evidence>
<reference evidence="2 3" key="1">
    <citation type="journal article" date="2015" name="Nat. Commun.">
        <title>Outbred genome sequencing and CRISPR/Cas9 gene editing in butterflies.</title>
        <authorList>
            <person name="Li X."/>
            <person name="Fan D."/>
            <person name="Zhang W."/>
            <person name="Liu G."/>
            <person name="Zhang L."/>
            <person name="Zhao L."/>
            <person name="Fang X."/>
            <person name="Chen L."/>
            <person name="Dong Y."/>
            <person name="Chen Y."/>
            <person name="Ding Y."/>
            <person name="Zhao R."/>
            <person name="Feng M."/>
            <person name="Zhu Y."/>
            <person name="Feng Y."/>
            <person name="Jiang X."/>
            <person name="Zhu D."/>
            <person name="Xiang H."/>
            <person name="Feng X."/>
            <person name="Li S."/>
            <person name="Wang J."/>
            <person name="Zhang G."/>
            <person name="Kronforst M.R."/>
            <person name="Wang W."/>
        </authorList>
    </citation>
    <scope>NUCLEOTIDE SEQUENCE [LARGE SCALE GENOMIC DNA]</scope>
    <source>
        <strain evidence="2">Ya'a_city_454_Pm</strain>
        <tissue evidence="2">Whole body</tissue>
    </source>
</reference>